<dbReference type="AlphaFoldDB" id="A0A1Y5EH98"/>
<dbReference type="Proteomes" id="UP000243053">
    <property type="component" value="Unassembled WGS sequence"/>
</dbReference>
<name>A0A1Y5EH98_COLPS</name>
<evidence type="ECO:0000313" key="3">
    <source>
        <dbReference type="EMBL" id="OUR80325.1"/>
    </source>
</evidence>
<dbReference type="InterPro" id="IPR001296">
    <property type="entry name" value="Glyco_trans_1"/>
</dbReference>
<dbReference type="EMBL" id="MAAF01000064">
    <property type="protein sequence ID" value="OUR80325.1"/>
    <property type="molecule type" value="Genomic_DNA"/>
</dbReference>
<evidence type="ECO:0000259" key="2">
    <source>
        <dbReference type="Pfam" id="PF13439"/>
    </source>
</evidence>
<dbReference type="CDD" id="cd03794">
    <property type="entry name" value="GT4_WbuB-like"/>
    <property type="match status" value="1"/>
</dbReference>
<evidence type="ECO:0000313" key="4">
    <source>
        <dbReference type="Proteomes" id="UP000243053"/>
    </source>
</evidence>
<reference evidence="4" key="1">
    <citation type="journal article" date="2017" name="Proc. Natl. Acad. Sci. U.S.A.">
        <title>Simulation of Deepwater Horizon oil plume reveals substrate specialization within a complex community of hydrocarbon degraders.</title>
        <authorList>
            <person name="Hu P."/>
            <person name="Dubinsky E.A."/>
            <person name="Probst A.J."/>
            <person name="Wang J."/>
            <person name="Sieber C.M.K."/>
            <person name="Tom L.M."/>
            <person name="Gardinali P."/>
            <person name="Banfield J.F."/>
            <person name="Atlas R.M."/>
            <person name="Andersen G.L."/>
        </authorList>
    </citation>
    <scope>NUCLEOTIDE SEQUENCE [LARGE SCALE GENOMIC DNA]</scope>
</reference>
<comment type="caution">
    <text evidence="3">The sequence shown here is derived from an EMBL/GenBank/DDBJ whole genome shotgun (WGS) entry which is preliminary data.</text>
</comment>
<dbReference type="Pfam" id="PF00534">
    <property type="entry name" value="Glycos_transf_1"/>
    <property type="match status" value="1"/>
</dbReference>
<protein>
    <submittedName>
        <fullName evidence="3">Glycosyltransferase WbuB</fullName>
    </submittedName>
</protein>
<feature type="domain" description="Glycosyl transferase family 1" evidence="1">
    <location>
        <begin position="209"/>
        <end position="372"/>
    </location>
</feature>
<dbReference type="PANTHER" id="PTHR12526">
    <property type="entry name" value="GLYCOSYLTRANSFERASE"/>
    <property type="match status" value="1"/>
</dbReference>
<dbReference type="SUPFAM" id="SSF53756">
    <property type="entry name" value="UDP-Glycosyltransferase/glycogen phosphorylase"/>
    <property type="match status" value="1"/>
</dbReference>
<organism evidence="3 4">
    <name type="scientific">Colwellia psychrerythraea</name>
    <name type="common">Vibrio psychroerythus</name>
    <dbReference type="NCBI Taxonomy" id="28229"/>
    <lineage>
        <taxon>Bacteria</taxon>
        <taxon>Pseudomonadati</taxon>
        <taxon>Pseudomonadota</taxon>
        <taxon>Gammaproteobacteria</taxon>
        <taxon>Alteromonadales</taxon>
        <taxon>Colwelliaceae</taxon>
        <taxon>Colwellia</taxon>
    </lineage>
</organism>
<dbReference type="Pfam" id="PF13439">
    <property type="entry name" value="Glyco_transf_4"/>
    <property type="match status" value="1"/>
</dbReference>
<dbReference type="GO" id="GO:0016757">
    <property type="term" value="F:glycosyltransferase activity"/>
    <property type="evidence" value="ECO:0007669"/>
    <property type="project" value="InterPro"/>
</dbReference>
<dbReference type="PANTHER" id="PTHR12526:SF622">
    <property type="entry name" value="GLYCOSYLTRANSFERASE (GROUP I)"/>
    <property type="match status" value="1"/>
</dbReference>
<gene>
    <name evidence="3" type="ORF">A9Q75_10895</name>
</gene>
<proteinExistence type="predicted"/>
<keyword evidence="3" id="KW-0808">Transferase</keyword>
<accession>A0A1Y5EH98</accession>
<feature type="domain" description="Glycosyltransferase subfamily 4-like N-terminal" evidence="2">
    <location>
        <begin position="16"/>
        <end position="197"/>
    </location>
</feature>
<sequence>MNILFHHRTRGRGAEGVHIRGVVKGLRQLGNHVDILSLPGAEPETEETTTTDAKVKQAPTKKSSFSILSDLTKHVPEFVFELFELAFNLIAVIRLRKTVKEKNITLIYERYSLFMFASVWWAKRHNLPIVLEINDSCQVQRVRSLTFKKLAAKIEGWIFKNATGLVFISTRFKEVAEQAYGDIANSVVSPNGADLDKFIIDETSGLALRSKLGIEDKIVLGYVGAFVHWHGIDWFVDLACQKLKETPELVLLLVGDGVAFEGIKNRVIAAGVESQVILPGKVPHHEVSSFLSAMDLGILPDSNDYGSPMKLFEFMAMGKGMIAPDFSPIAEVVQDNETSWLFPASNKQACIDKVFKIVNDKKAHKKVGLNARVYIENERQWKHNAEQLLSLVTASEKG</sequence>
<dbReference type="InterPro" id="IPR028098">
    <property type="entry name" value="Glyco_trans_4-like_N"/>
</dbReference>
<dbReference type="GO" id="GO:1901135">
    <property type="term" value="P:carbohydrate derivative metabolic process"/>
    <property type="evidence" value="ECO:0007669"/>
    <property type="project" value="UniProtKB-ARBA"/>
</dbReference>
<evidence type="ECO:0000259" key="1">
    <source>
        <dbReference type="Pfam" id="PF00534"/>
    </source>
</evidence>
<dbReference type="Gene3D" id="3.40.50.2000">
    <property type="entry name" value="Glycogen Phosphorylase B"/>
    <property type="match status" value="2"/>
</dbReference>